<keyword evidence="2" id="KW-0808">Transferase</keyword>
<proteinExistence type="inferred from homology"/>
<gene>
    <name evidence="4" type="ORF">M569_01193</name>
</gene>
<comment type="similarity">
    <text evidence="1">Belongs to the plant acyltransferase family.</text>
</comment>
<dbReference type="PANTHER" id="PTHR31642:SF324">
    <property type="entry name" value="SPERMIDINE HYDROXYCINNAMOYL TRANSFERASE"/>
    <property type="match status" value="1"/>
</dbReference>
<dbReference type="OrthoDB" id="671439at2759"/>
<comment type="caution">
    <text evidence="4">The sequence shown here is derived from an EMBL/GenBank/DDBJ whole genome shotgun (WGS) entry which is preliminary data.</text>
</comment>
<dbReference type="SUPFAM" id="SSF52777">
    <property type="entry name" value="CoA-dependent acyltransferases"/>
    <property type="match status" value="1"/>
</dbReference>
<dbReference type="InterPro" id="IPR050317">
    <property type="entry name" value="Plant_Fungal_Acyltransferase"/>
</dbReference>
<name>S8EC90_9LAMI</name>
<keyword evidence="3" id="KW-0012">Acyltransferase</keyword>
<organism evidence="4 5">
    <name type="scientific">Genlisea aurea</name>
    <dbReference type="NCBI Taxonomy" id="192259"/>
    <lineage>
        <taxon>Eukaryota</taxon>
        <taxon>Viridiplantae</taxon>
        <taxon>Streptophyta</taxon>
        <taxon>Embryophyta</taxon>
        <taxon>Tracheophyta</taxon>
        <taxon>Spermatophyta</taxon>
        <taxon>Magnoliopsida</taxon>
        <taxon>eudicotyledons</taxon>
        <taxon>Gunneridae</taxon>
        <taxon>Pentapetalae</taxon>
        <taxon>asterids</taxon>
        <taxon>lamiids</taxon>
        <taxon>Lamiales</taxon>
        <taxon>Lentibulariaceae</taxon>
        <taxon>Genlisea</taxon>
    </lineage>
</organism>
<evidence type="ECO:0000256" key="1">
    <source>
        <dbReference type="ARBA" id="ARBA00009861"/>
    </source>
</evidence>
<accession>S8EC90</accession>
<dbReference type="FunFam" id="3.30.559.10:FF:000008">
    <property type="entry name" value="Tryptamine hydroxycinnamoyl transferase"/>
    <property type="match status" value="1"/>
</dbReference>
<evidence type="ECO:0000256" key="3">
    <source>
        <dbReference type="ARBA" id="ARBA00023315"/>
    </source>
</evidence>
<dbReference type="Pfam" id="PF02458">
    <property type="entry name" value="Transferase"/>
    <property type="match status" value="1"/>
</dbReference>
<dbReference type="Proteomes" id="UP000015453">
    <property type="component" value="Unassembled WGS sequence"/>
</dbReference>
<feature type="non-terminal residue" evidence="4">
    <location>
        <position position="1"/>
    </location>
</feature>
<protein>
    <submittedName>
        <fullName evidence="4">Uncharacterized protein</fullName>
    </submittedName>
</protein>
<sequence>VTYFKCGGVSLGVGIDHRVADGTARLRLINTWSEIARGRTSTIPPFLDRTLLRAGDRPNPKFHHAEYQPAPQMKPDAAAVSDAETVESILKLTREQLNSLKTKSREGNNSATTYVTIAAHVWRCATLARSLSADQKTQLDIPVNGRSRLRPPLPPGYFGNGIFPAAASAVAGDVVGKPLSQSAATIREALARMDDEYLRSALDYVETFRPNLKGLVRGSETFRCPNLGIVSWIGLPIHEADFGWGRPVFMGPIGIGYEGLSYVIPSPDNDGSLSVAICLHKDHMVRFQKLFYQIAAGEPKHQLCC</sequence>
<dbReference type="GO" id="GO:0016747">
    <property type="term" value="F:acyltransferase activity, transferring groups other than amino-acyl groups"/>
    <property type="evidence" value="ECO:0007669"/>
    <property type="project" value="TreeGrafter"/>
</dbReference>
<dbReference type="PANTHER" id="PTHR31642">
    <property type="entry name" value="TRICHOTHECENE 3-O-ACETYLTRANSFERASE"/>
    <property type="match status" value="1"/>
</dbReference>
<dbReference type="Gene3D" id="3.30.559.10">
    <property type="entry name" value="Chloramphenicol acetyltransferase-like domain"/>
    <property type="match status" value="2"/>
</dbReference>
<dbReference type="InterPro" id="IPR023213">
    <property type="entry name" value="CAT-like_dom_sf"/>
</dbReference>
<dbReference type="AlphaFoldDB" id="S8EC90"/>
<keyword evidence="5" id="KW-1185">Reference proteome</keyword>
<evidence type="ECO:0000256" key="2">
    <source>
        <dbReference type="ARBA" id="ARBA00022679"/>
    </source>
</evidence>
<evidence type="ECO:0000313" key="4">
    <source>
        <dbReference type="EMBL" id="EPS73563.1"/>
    </source>
</evidence>
<reference evidence="4 5" key="1">
    <citation type="journal article" date="2013" name="BMC Genomics">
        <title>The miniature genome of a carnivorous plant Genlisea aurea contains a low number of genes and short non-coding sequences.</title>
        <authorList>
            <person name="Leushkin E.V."/>
            <person name="Sutormin R.A."/>
            <person name="Nabieva E.R."/>
            <person name="Penin A.A."/>
            <person name="Kondrashov A.S."/>
            <person name="Logacheva M.D."/>
        </authorList>
    </citation>
    <scope>NUCLEOTIDE SEQUENCE [LARGE SCALE GENOMIC DNA]</scope>
</reference>
<evidence type="ECO:0000313" key="5">
    <source>
        <dbReference type="Proteomes" id="UP000015453"/>
    </source>
</evidence>
<dbReference type="EMBL" id="AUSU01000393">
    <property type="protein sequence ID" value="EPS73563.1"/>
    <property type="molecule type" value="Genomic_DNA"/>
</dbReference>